<organism evidence="7 8">
    <name type="scientific">Erysipelothrix piscisicarius</name>
    <dbReference type="NCBI Taxonomy" id="2485784"/>
    <lineage>
        <taxon>Bacteria</taxon>
        <taxon>Bacillati</taxon>
        <taxon>Bacillota</taxon>
        <taxon>Erysipelotrichia</taxon>
        <taxon>Erysipelotrichales</taxon>
        <taxon>Erysipelotrichaceae</taxon>
        <taxon>Erysipelothrix</taxon>
    </lineage>
</organism>
<dbReference type="InterPro" id="IPR036986">
    <property type="entry name" value="S4_RNA-bd_sf"/>
</dbReference>
<comment type="similarity">
    <text evidence="1 4">Belongs to the pseudouridine synthase RsuA family.</text>
</comment>
<dbReference type="InterPro" id="IPR018496">
    <property type="entry name" value="PsdUridine_synth_RsuA/RluB_CS"/>
</dbReference>
<dbReference type="FunFam" id="3.10.290.10:FF:000003">
    <property type="entry name" value="Pseudouridine synthase"/>
    <property type="match status" value="1"/>
</dbReference>
<dbReference type="Gene3D" id="3.30.70.580">
    <property type="entry name" value="Pseudouridine synthase I, catalytic domain, N-terminal subdomain"/>
    <property type="match status" value="1"/>
</dbReference>
<dbReference type="Gene3D" id="3.30.70.1560">
    <property type="entry name" value="Alpha-L RNA-binding motif"/>
    <property type="match status" value="1"/>
</dbReference>
<evidence type="ECO:0000313" key="8">
    <source>
        <dbReference type="Proteomes" id="UP000278804"/>
    </source>
</evidence>
<dbReference type="InterPro" id="IPR000748">
    <property type="entry name" value="PsdUridine_synth_RsuA/RluB/E/F"/>
</dbReference>
<dbReference type="GO" id="GO:0000455">
    <property type="term" value="P:enzyme-directed rRNA pseudouridine synthesis"/>
    <property type="evidence" value="ECO:0007669"/>
    <property type="project" value="UniProtKB-ARBA"/>
</dbReference>
<dbReference type="EC" id="5.4.99.-" evidence="4"/>
<dbReference type="GO" id="GO:0003723">
    <property type="term" value="F:RNA binding"/>
    <property type="evidence" value="ECO:0007669"/>
    <property type="project" value="UniProtKB-KW"/>
</dbReference>
<dbReference type="InterPro" id="IPR006145">
    <property type="entry name" value="PsdUridine_synth_RsuA/RluA"/>
</dbReference>
<evidence type="ECO:0000256" key="2">
    <source>
        <dbReference type="ARBA" id="ARBA00023235"/>
    </source>
</evidence>
<gene>
    <name evidence="7" type="ORF">EEI45_03405</name>
</gene>
<dbReference type="InterPro" id="IPR050343">
    <property type="entry name" value="RsuA_PseudoU_synthase"/>
</dbReference>
<dbReference type="AlphaFoldDB" id="A0A3Q8S2L0"/>
<keyword evidence="2 4" id="KW-0413">Isomerase</keyword>
<proteinExistence type="inferred from homology"/>
<dbReference type="SUPFAM" id="SSF55120">
    <property type="entry name" value="Pseudouridine synthase"/>
    <property type="match status" value="1"/>
</dbReference>
<evidence type="ECO:0000313" key="7">
    <source>
        <dbReference type="EMBL" id="AZK43946.1"/>
    </source>
</evidence>
<dbReference type="InterPro" id="IPR042092">
    <property type="entry name" value="PsdUridine_s_RsuA/RluB/E/F_cat"/>
</dbReference>
<dbReference type="PROSITE" id="PS50889">
    <property type="entry name" value="S4"/>
    <property type="match status" value="1"/>
</dbReference>
<dbReference type="RefSeq" id="WP_125164152.1">
    <property type="nucleotide sequence ID" value="NZ_CP034234.1"/>
</dbReference>
<evidence type="ECO:0000256" key="5">
    <source>
        <dbReference type="SAM" id="MobiDB-lite"/>
    </source>
</evidence>
<dbReference type="CDD" id="cd00165">
    <property type="entry name" value="S4"/>
    <property type="match status" value="1"/>
</dbReference>
<evidence type="ECO:0000256" key="1">
    <source>
        <dbReference type="ARBA" id="ARBA00008348"/>
    </source>
</evidence>
<dbReference type="SMART" id="SM00363">
    <property type="entry name" value="S4"/>
    <property type="match status" value="1"/>
</dbReference>
<dbReference type="SUPFAM" id="SSF55174">
    <property type="entry name" value="Alpha-L RNA-binding motif"/>
    <property type="match status" value="1"/>
</dbReference>
<dbReference type="GO" id="GO:0120159">
    <property type="term" value="F:rRNA pseudouridine synthase activity"/>
    <property type="evidence" value="ECO:0007669"/>
    <property type="project" value="UniProtKB-ARBA"/>
</dbReference>
<protein>
    <recommendedName>
        <fullName evidence="4">Pseudouridine synthase</fullName>
        <ecNumber evidence="4">5.4.99.-</ecNumber>
    </recommendedName>
</protein>
<dbReference type="Pfam" id="PF00849">
    <property type="entry name" value="PseudoU_synth_2"/>
    <property type="match status" value="1"/>
</dbReference>
<sequence>MKQARQQASNANENINPIQHEARESLRLNKYISDSGYCSRRQADRYIAEGVVAIDGVTAIVGQQVLPGQRVTVEGNHVTIDDEKVYIALNKPRGITCTTDGAIEGNISDFMNYPKMIFPIGRLDKDSSGLILLTNDGDIVNKILREEYGHDKEYIVSVNKMIDEDFITQMSKGVEIYNQQTHRMQVTNPSDVEQVAPKTFRIILNQGLNRQIRRMTKALGFKVTTLNRVRIMNIKLGDLKVGEWSYLSVQELEEMNRRIQSR</sequence>
<dbReference type="InterPro" id="IPR002942">
    <property type="entry name" value="S4_RNA-bd"/>
</dbReference>
<name>A0A3Q8S2L0_9FIRM</name>
<keyword evidence="3" id="KW-0694">RNA-binding</keyword>
<evidence type="ECO:0000256" key="3">
    <source>
        <dbReference type="PROSITE-ProRule" id="PRU00182"/>
    </source>
</evidence>
<evidence type="ECO:0000259" key="6">
    <source>
        <dbReference type="SMART" id="SM00363"/>
    </source>
</evidence>
<keyword evidence="8" id="KW-1185">Reference proteome</keyword>
<dbReference type="Proteomes" id="UP000278804">
    <property type="component" value="Chromosome"/>
</dbReference>
<dbReference type="InterPro" id="IPR020094">
    <property type="entry name" value="TruA/RsuA/RluB/E/F_N"/>
</dbReference>
<dbReference type="Gene3D" id="3.10.290.10">
    <property type="entry name" value="RNA-binding S4 domain"/>
    <property type="match status" value="1"/>
</dbReference>
<accession>A0A3Q8S2L0</accession>
<dbReference type="PROSITE" id="PS01149">
    <property type="entry name" value="PSI_RSU"/>
    <property type="match status" value="1"/>
</dbReference>
<feature type="domain" description="RNA-binding S4" evidence="6">
    <location>
        <begin position="26"/>
        <end position="84"/>
    </location>
</feature>
<dbReference type="PANTHER" id="PTHR47683">
    <property type="entry name" value="PSEUDOURIDINE SYNTHASE FAMILY PROTEIN-RELATED"/>
    <property type="match status" value="1"/>
</dbReference>
<dbReference type="NCBIfam" id="TIGR00093">
    <property type="entry name" value="pseudouridine synthase"/>
    <property type="match status" value="1"/>
</dbReference>
<feature type="region of interest" description="Disordered" evidence="5">
    <location>
        <begin position="1"/>
        <end position="20"/>
    </location>
</feature>
<dbReference type="InterPro" id="IPR020103">
    <property type="entry name" value="PsdUridine_synth_cat_dom_sf"/>
</dbReference>
<dbReference type="PANTHER" id="PTHR47683:SF2">
    <property type="entry name" value="RNA-BINDING S4 DOMAIN-CONTAINING PROTEIN"/>
    <property type="match status" value="1"/>
</dbReference>
<dbReference type="EMBL" id="CP034234">
    <property type="protein sequence ID" value="AZK43946.1"/>
    <property type="molecule type" value="Genomic_DNA"/>
</dbReference>
<reference evidence="7 8" key="1">
    <citation type="journal article" date="2020" name="Int. J. Syst. Evol. Microbiol.">
        <title>Description of Erysipelothrix piscisicarius sp. nov., an emergent fish pathogen, and assessment of virulence using a tiger barb (Puntigrus tetrazona) infection model.</title>
        <authorList>
            <person name="Pomaranski E.K."/>
            <person name="Griffin M.J."/>
            <person name="Camus A.C."/>
            <person name="Armwood A.R."/>
            <person name="Shelley J."/>
            <person name="Waldbieser G.C."/>
            <person name="LaFrentz B.R."/>
            <person name="Garcia J.C."/>
            <person name="Yanong R."/>
            <person name="Soto E."/>
        </authorList>
    </citation>
    <scope>NUCLEOTIDE SEQUENCE [LARGE SCALE GENOMIC DNA]</scope>
    <source>
        <strain evidence="7 8">15TAL0474</strain>
    </source>
</reference>
<dbReference type="KEGG" id="eri:EEI45_03405"/>
<dbReference type="Pfam" id="PF01479">
    <property type="entry name" value="S4"/>
    <property type="match status" value="1"/>
</dbReference>
<evidence type="ECO:0000256" key="4">
    <source>
        <dbReference type="RuleBase" id="RU003887"/>
    </source>
</evidence>
<feature type="compositionally biased region" description="Polar residues" evidence="5">
    <location>
        <begin position="1"/>
        <end position="17"/>
    </location>
</feature>